<dbReference type="InterPro" id="IPR002725">
    <property type="entry name" value="YgjP-like_metallopeptidase"/>
</dbReference>
<dbReference type="RefSeq" id="WP_255893073.1">
    <property type="nucleotide sequence ID" value="NZ_JAFMZM010000008.1"/>
</dbReference>
<accession>A0ABW2N4R0</accession>
<organism evidence="3 4">
    <name type="scientific">Nocardioides astragali</name>
    <dbReference type="NCBI Taxonomy" id="1776736"/>
    <lineage>
        <taxon>Bacteria</taxon>
        <taxon>Bacillati</taxon>
        <taxon>Actinomycetota</taxon>
        <taxon>Actinomycetes</taxon>
        <taxon>Propionibacteriales</taxon>
        <taxon>Nocardioidaceae</taxon>
        <taxon>Nocardioides</taxon>
    </lineage>
</organism>
<dbReference type="CDD" id="cd07344">
    <property type="entry name" value="M48_yhfN_like"/>
    <property type="match status" value="1"/>
</dbReference>
<dbReference type="PANTHER" id="PTHR30399">
    <property type="entry name" value="UNCHARACTERIZED PROTEIN YGJP"/>
    <property type="match status" value="1"/>
</dbReference>
<keyword evidence="4" id="KW-1185">Reference proteome</keyword>
<dbReference type="EC" id="3.4.24.-" evidence="3"/>
<dbReference type="GO" id="GO:0016787">
    <property type="term" value="F:hydrolase activity"/>
    <property type="evidence" value="ECO:0007669"/>
    <property type="project" value="UniProtKB-KW"/>
</dbReference>
<proteinExistence type="predicted"/>
<dbReference type="PANTHER" id="PTHR30399:SF1">
    <property type="entry name" value="UTP PYROPHOSPHATASE"/>
    <property type="match status" value="1"/>
</dbReference>
<feature type="region of interest" description="Disordered" evidence="1">
    <location>
        <begin position="167"/>
        <end position="190"/>
    </location>
</feature>
<feature type="domain" description="YgjP-like metallopeptidase" evidence="2">
    <location>
        <begin position="94"/>
        <end position="162"/>
    </location>
</feature>
<name>A0ABW2N4R0_9ACTN</name>
<dbReference type="Gene3D" id="3.30.2010.10">
    <property type="entry name" value="Metalloproteases ('zincins'), catalytic domain"/>
    <property type="match status" value="1"/>
</dbReference>
<evidence type="ECO:0000313" key="4">
    <source>
        <dbReference type="Proteomes" id="UP001596524"/>
    </source>
</evidence>
<dbReference type="Pfam" id="PF01863">
    <property type="entry name" value="YgjP-like"/>
    <property type="match status" value="1"/>
</dbReference>
<sequence length="190" mass="21555">MSSSPQAPPEVEVRRSRRRRRTVSAYRDGERIVVLIPATMSKRDEATWVADMVARIERQERRKLRSDDELVARATKLNDLYLGGLAVPASVRWVTNQSARWGSCTPGDRTIRLSDRLQQMPGWVVDYVLVHELAHLLEPGHTDEFWAWVDRYPKAEKAKGYLEGYSTAARLEPPPGMEADPEDLSGGQLT</sequence>
<feature type="region of interest" description="Disordered" evidence="1">
    <location>
        <begin position="1"/>
        <end position="22"/>
    </location>
</feature>
<evidence type="ECO:0000256" key="1">
    <source>
        <dbReference type="SAM" id="MobiDB-lite"/>
    </source>
</evidence>
<gene>
    <name evidence="3" type="ORF">ACFQO6_18560</name>
</gene>
<comment type="caution">
    <text evidence="3">The sequence shown here is derived from an EMBL/GenBank/DDBJ whole genome shotgun (WGS) entry which is preliminary data.</text>
</comment>
<evidence type="ECO:0000313" key="3">
    <source>
        <dbReference type="EMBL" id="MFC7362279.1"/>
    </source>
</evidence>
<keyword evidence="3" id="KW-0378">Hydrolase</keyword>
<dbReference type="Proteomes" id="UP001596524">
    <property type="component" value="Unassembled WGS sequence"/>
</dbReference>
<protein>
    <submittedName>
        <fullName evidence="3">M48 family metallopeptidase</fullName>
        <ecNumber evidence="3">3.4.24.-</ecNumber>
    </submittedName>
</protein>
<dbReference type="InterPro" id="IPR053136">
    <property type="entry name" value="UTP_pyrophosphatase-like"/>
</dbReference>
<evidence type="ECO:0000259" key="2">
    <source>
        <dbReference type="Pfam" id="PF01863"/>
    </source>
</evidence>
<dbReference type="EMBL" id="JBHTCH010000023">
    <property type="protein sequence ID" value="MFC7362279.1"/>
    <property type="molecule type" value="Genomic_DNA"/>
</dbReference>
<reference evidence="4" key="1">
    <citation type="journal article" date="2019" name="Int. J. Syst. Evol. Microbiol.">
        <title>The Global Catalogue of Microorganisms (GCM) 10K type strain sequencing project: providing services to taxonomists for standard genome sequencing and annotation.</title>
        <authorList>
            <consortium name="The Broad Institute Genomics Platform"/>
            <consortium name="The Broad Institute Genome Sequencing Center for Infectious Disease"/>
            <person name="Wu L."/>
            <person name="Ma J."/>
        </authorList>
    </citation>
    <scope>NUCLEOTIDE SEQUENCE [LARGE SCALE GENOMIC DNA]</scope>
    <source>
        <strain evidence="4">FCH27</strain>
    </source>
</reference>